<dbReference type="Gene3D" id="3.30.310.50">
    <property type="entry name" value="Alpha-D-phosphohexomutase, C-terminal domain"/>
    <property type="match status" value="1"/>
</dbReference>
<keyword evidence="2" id="KW-1133">Transmembrane helix</keyword>
<evidence type="ECO:0000313" key="3">
    <source>
        <dbReference type="EMBL" id="KXZ61415.1"/>
    </source>
</evidence>
<evidence type="ECO:0000256" key="2">
    <source>
        <dbReference type="SAM" id="Phobius"/>
    </source>
</evidence>
<feature type="compositionally biased region" description="Basic and acidic residues" evidence="1">
    <location>
        <begin position="115"/>
        <end position="127"/>
    </location>
</feature>
<evidence type="ECO:0000256" key="1">
    <source>
        <dbReference type="SAM" id="MobiDB-lite"/>
    </source>
</evidence>
<gene>
    <name evidence="3" type="ORF">Mlaev_00412</name>
</gene>
<protein>
    <recommendedName>
        <fullName evidence="5">DUF2218 domain-containing protein</fullName>
    </recommendedName>
</protein>
<organism evidence="3 4">
    <name type="scientific">Microbacterium laevaniformans</name>
    <dbReference type="NCBI Taxonomy" id="36807"/>
    <lineage>
        <taxon>Bacteria</taxon>
        <taxon>Bacillati</taxon>
        <taxon>Actinomycetota</taxon>
        <taxon>Actinomycetes</taxon>
        <taxon>Micrococcales</taxon>
        <taxon>Microbacteriaceae</taxon>
        <taxon>Microbacterium</taxon>
    </lineage>
</organism>
<keyword evidence="2" id="KW-0812">Transmembrane</keyword>
<evidence type="ECO:0000313" key="4">
    <source>
        <dbReference type="Proteomes" id="UP000075357"/>
    </source>
</evidence>
<evidence type="ECO:0008006" key="5">
    <source>
        <dbReference type="Google" id="ProtNLM"/>
    </source>
</evidence>
<comment type="caution">
    <text evidence="3">The sequence shown here is derived from an EMBL/GenBank/DDBJ whole genome shotgun (WGS) entry which is preliminary data.</text>
</comment>
<sequence>MLFAEAHIPTDRASRYLVQLCRHLGQMRGMPHGSLASHGGQMPPAVQEVDWSETAGTIRFDRGTCTLWATSDMLTVRIQAEDADALGRLRSGIGRRVETIGRRDRLKVDWAPSSEEPHPRVDTHGDDSGALPAGPAASERARQSPRKTPLLVLAAIAAAAVIVHLGLLGASVVASAWARWGAAALAVIILGTIVAVGLHVTVGGVAFRHRGKIGHWARGHGVAMENPRHRPTDPNDRRPQGQCEAAWGWGCPYRCGSASKVSAQLSEQK</sequence>
<feature type="region of interest" description="Disordered" evidence="1">
    <location>
        <begin position="110"/>
        <end position="144"/>
    </location>
</feature>
<keyword evidence="2" id="KW-0472">Membrane</keyword>
<dbReference type="EMBL" id="LRAD01000017">
    <property type="protein sequence ID" value="KXZ61415.1"/>
    <property type="molecule type" value="Genomic_DNA"/>
</dbReference>
<accession>A0A150HHA2</accession>
<dbReference type="Pfam" id="PF09981">
    <property type="entry name" value="DUF2218"/>
    <property type="match status" value="1"/>
</dbReference>
<dbReference type="AlphaFoldDB" id="A0A150HHA2"/>
<dbReference type="PATRIC" id="fig|36807.3.peg.429"/>
<feature type="transmembrane region" description="Helical" evidence="2">
    <location>
        <begin position="150"/>
        <end position="177"/>
    </location>
</feature>
<proteinExistence type="predicted"/>
<reference evidence="3 4" key="1">
    <citation type="submission" date="2016-01" db="EMBL/GenBank/DDBJ databases">
        <title>Draft genome sequences of Microbacterium laevaniformans LCDC 91-0039 and the type strain of Microbacterium hominis LCDC 84-209.</title>
        <authorList>
            <person name="Bernier A.-M."/>
            <person name="Bernard K."/>
        </authorList>
    </citation>
    <scope>NUCLEOTIDE SEQUENCE [LARGE SCALE GENOMIC DNA]</scope>
    <source>
        <strain evidence="3 4">LCDC 91-0039</strain>
    </source>
</reference>
<keyword evidence="4" id="KW-1185">Reference proteome</keyword>
<dbReference type="RefSeq" id="WP_061681490.1">
    <property type="nucleotide sequence ID" value="NZ_BAABEE010000001.1"/>
</dbReference>
<dbReference type="Proteomes" id="UP000075357">
    <property type="component" value="Unassembled WGS sequence"/>
</dbReference>
<name>A0A150HHA2_9MICO</name>
<feature type="transmembrane region" description="Helical" evidence="2">
    <location>
        <begin position="183"/>
        <end position="207"/>
    </location>
</feature>
<dbReference type="InterPro" id="IPR014543">
    <property type="entry name" value="UCP028291"/>
</dbReference>